<protein>
    <recommendedName>
        <fullName evidence="4">Integral membrane protein</fullName>
    </recommendedName>
</protein>
<organism evidence="2 3">
    <name type="scientific">Candidatus Defluviicoccus seviourii</name>
    <dbReference type="NCBI Taxonomy" id="2565273"/>
    <lineage>
        <taxon>Bacteria</taxon>
        <taxon>Pseudomonadati</taxon>
        <taxon>Pseudomonadota</taxon>
        <taxon>Alphaproteobacteria</taxon>
        <taxon>Rhodospirillales</taxon>
        <taxon>Rhodospirillaceae</taxon>
        <taxon>Defluviicoccus</taxon>
    </lineage>
</organism>
<feature type="transmembrane region" description="Helical" evidence="1">
    <location>
        <begin position="115"/>
        <end position="148"/>
    </location>
</feature>
<feature type="transmembrane region" description="Helical" evidence="1">
    <location>
        <begin position="72"/>
        <end position="94"/>
    </location>
</feature>
<comment type="caution">
    <text evidence="2">The sequence shown here is derived from an EMBL/GenBank/DDBJ whole genome shotgun (WGS) entry which is preliminary data.</text>
</comment>
<evidence type="ECO:0000256" key="1">
    <source>
        <dbReference type="SAM" id="Phobius"/>
    </source>
</evidence>
<dbReference type="AlphaFoldDB" id="A0A564WDE5"/>
<evidence type="ECO:0000313" key="2">
    <source>
        <dbReference type="EMBL" id="VUX46485.1"/>
    </source>
</evidence>
<dbReference type="Pfam" id="PF09955">
    <property type="entry name" value="DUF2189"/>
    <property type="match status" value="1"/>
</dbReference>
<keyword evidence="3" id="KW-1185">Reference proteome</keyword>
<feature type="transmembrane region" description="Helical" evidence="1">
    <location>
        <begin position="225"/>
        <end position="249"/>
    </location>
</feature>
<feature type="transmembrane region" description="Helical" evidence="1">
    <location>
        <begin position="168"/>
        <end position="195"/>
    </location>
</feature>
<accession>A0A564WDE5</accession>
<name>A0A564WDE5_9PROT</name>
<feature type="transmembrane region" description="Helical" evidence="1">
    <location>
        <begin position="202"/>
        <end position="219"/>
    </location>
</feature>
<proteinExistence type="predicted"/>
<keyword evidence="1" id="KW-0812">Transmembrane</keyword>
<gene>
    <name evidence="2" type="ORF">DF3PA_220043</name>
</gene>
<dbReference type="InterPro" id="IPR018692">
    <property type="entry name" value="DUF2189"/>
</dbReference>
<feature type="transmembrane region" description="Helical" evidence="1">
    <location>
        <begin position="47"/>
        <end position="66"/>
    </location>
</feature>
<evidence type="ECO:0008006" key="4">
    <source>
        <dbReference type="Google" id="ProtNLM"/>
    </source>
</evidence>
<dbReference type="Proteomes" id="UP000326641">
    <property type="component" value="Unassembled WGS sequence"/>
</dbReference>
<keyword evidence="1" id="KW-0472">Membrane</keyword>
<dbReference type="EMBL" id="UXAT02000015">
    <property type="protein sequence ID" value="VUX46485.1"/>
    <property type="molecule type" value="Genomic_DNA"/>
</dbReference>
<keyword evidence="1" id="KW-1133">Transmembrane helix</keyword>
<sequence length="271" mass="28943">MSSDPMPLARGNALPYADRINTLSTDEPFKWLVAGWRDFKRSGWVSLAYGGIFTVTGIVLTIGLYLAGFEYLIAPMGAGFMLVGPALTVGLYAISRDLEAGRKPNLAAAVTAWRANAVPLFGLGLALVIFLIIWVRLAVMIFALSFPYKSASLETMVTDTLFTVEGNVFLLLGCVVGAVMASLAFVASVVSLPLLLDRKVDLVQAVVTSVVAVIMNFRVMALWAVLIVIFAAAGLASFYIGLTVILPLIGHASWHAYRATIRPQAEATGTG</sequence>
<reference evidence="2" key="1">
    <citation type="submission" date="2018-11" db="EMBL/GenBank/DDBJ databases">
        <authorList>
            <person name="Onetto C."/>
        </authorList>
    </citation>
    <scope>NUCLEOTIDE SEQUENCE [LARGE SCALE GENOMIC DNA]</scope>
</reference>
<evidence type="ECO:0000313" key="3">
    <source>
        <dbReference type="Proteomes" id="UP000326641"/>
    </source>
</evidence>